<proteinExistence type="predicted"/>
<protein>
    <submittedName>
        <fullName evidence="1">648_t:CDS:1</fullName>
    </submittedName>
</protein>
<name>A0A9N9I1G7_9GLOM</name>
<organism evidence="1 2">
    <name type="scientific">Dentiscutata erythropus</name>
    <dbReference type="NCBI Taxonomy" id="1348616"/>
    <lineage>
        <taxon>Eukaryota</taxon>
        <taxon>Fungi</taxon>
        <taxon>Fungi incertae sedis</taxon>
        <taxon>Mucoromycota</taxon>
        <taxon>Glomeromycotina</taxon>
        <taxon>Glomeromycetes</taxon>
        <taxon>Diversisporales</taxon>
        <taxon>Gigasporaceae</taxon>
        <taxon>Dentiscutata</taxon>
    </lineage>
</organism>
<accession>A0A9N9I1G7</accession>
<gene>
    <name evidence="1" type="ORF">DERYTH_LOCUS14019</name>
</gene>
<dbReference type="AlphaFoldDB" id="A0A9N9I1G7"/>
<sequence>MKILIKRCRDNVGNPIDAISASVSPDPVIPGQNVTFKVSGTLNNAITDKEQIYILYFDKGHYLDIKNSTAPQTEAGSSFNANPTFETPVDLPNKYFIQVKVANPRDPTDPKKENTIGCITAS</sequence>
<dbReference type="OrthoDB" id="2315521at2759"/>
<evidence type="ECO:0000313" key="2">
    <source>
        <dbReference type="Proteomes" id="UP000789405"/>
    </source>
</evidence>
<comment type="caution">
    <text evidence="1">The sequence shown here is derived from an EMBL/GenBank/DDBJ whole genome shotgun (WGS) entry which is preliminary data.</text>
</comment>
<feature type="non-terminal residue" evidence="1">
    <location>
        <position position="122"/>
    </location>
</feature>
<keyword evidence="2" id="KW-1185">Reference proteome</keyword>
<reference evidence="1" key="1">
    <citation type="submission" date="2021-06" db="EMBL/GenBank/DDBJ databases">
        <authorList>
            <person name="Kallberg Y."/>
            <person name="Tangrot J."/>
            <person name="Rosling A."/>
        </authorList>
    </citation>
    <scope>NUCLEOTIDE SEQUENCE</scope>
    <source>
        <strain evidence="1">MA453B</strain>
    </source>
</reference>
<dbReference type="EMBL" id="CAJVPY010010256">
    <property type="protein sequence ID" value="CAG8717076.1"/>
    <property type="molecule type" value="Genomic_DNA"/>
</dbReference>
<dbReference type="Proteomes" id="UP000789405">
    <property type="component" value="Unassembled WGS sequence"/>
</dbReference>
<evidence type="ECO:0000313" key="1">
    <source>
        <dbReference type="EMBL" id="CAG8717076.1"/>
    </source>
</evidence>